<dbReference type="InterPro" id="IPR003439">
    <property type="entry name" value="ABC_transporter-like_ATP-bd"/>
</dbReference>
<dbReference type="Pfam" id="PF00027">
    <property type="entry name" value="cNMP_binding"/>
    <property type="match status" value="1"/>
</dbReference>
<dbReference type="InterPro" id="IPR039421">
    <property type="entry name" value="Type_1_exporter"/>
</dbReference>
<evidence type="ECO:0000256" key="9">
    <source>
        <dbReference type="ARBA" id="ARBA00023136"/>
    </source>
</evidence>
<dbReference type="PROSITE" id="PS00211">
    <property type="entry name" value="ABC_TRANSPORTER_1"/>
    <property type="match status" value="1"/>
</dbReference>
<dbReference type="Gene3D" id="3.40.50.300">
    <property type="entry name" value="P-loop containing nucleotide triphosphate hydrolases"/>
    <property type="match status" value="1"/>
</dbReference>
<dbReference type="OrthoDB" id="9762778at2"/>
<dbReference type="GO" id="GO:0006508">
    <property type="term" value="P:proteolysis"/>
    <property type="evidence" value="ECO:0007669"/>
    <property type="project" value="InterPro"/>
</dbReference>
<dbReference type="FunFam" id="3.40.50.300:FF:000299">
    <property type="entry name" value="ABC transporter ATP-binding protein/permease"/>
    <property type="match status" value="1"/>
</dbReference>
<reference evidence="15 16" key="1">
    <citation type="submission" date="2017-07" db="EMBL/GenBank/DDBJ databases">
        <title>Leptospira spp. isolated from tropical soils.</title>
        <authorList>
            <person name="Thibeaux R."/>
            <person name="Iraola G."/>
            <person name="Ferres I."/>
            <person name="Bierque E."/>
            <person name="Girault D."/>
            <person name="Soupe-Gilbert M.-E."/>
            <person name="Picardeau M."/>
            <person name="Goarant C."/>
        </authorList>
    </citation>
    <scope>NUCLEOTIDE SEQUENCE [LARGE SCALE GENOMIC DNA]</scope>
    <source>
        <strain evidence="15 16">FH2-B-A1</strain>
    </source>
</reference>
<organism evidence="15 16">
    <name type="scientific">Leptospira harrisiae</name>
    <dbReference type="NCBI Taxonomy" id="2023189"/>
    <lineage>
        <taxon>Bacteria</taxon>
        <taxon>Pseudomonadati</taxon>
        <taxon>Spirochaetota</taxon>
        <taxon>Spirochaetia</taxon>
        <taxon>Leptospirales</taxon>
        <taxon>Leptospiraceae</taxon>
        <taxon>Leptospira</taxon>
    </lineage>
</organism>
<dbReference type="PANTHER" id="PTHR43394:SF1">
    <property type="entry name" value="ATP-BINDING CASSETTE SUB-FAMILY B MEMBER 10, MITOCHONDRIAL"/>
    <property type="match status" value="1"/>
</dbReference>
<keyword evidence="7" id="KW-0067">ATP-binding</keyword>
<evidence type="ECO:0000256" key="4">
    <source>
        <dbReference type="ARBA" id="ARBA00022692"/>
    </source>
</evidence>
<keyword evidence="2" id="KW-0813">Transport</keyword>
<dbReference type="InterPro" id="IPR018490">
    <property type="entry name" value="cNMP-bd_dom_sf"/>
</dbReference>
<dbReference type="CDD" id="cd00038">
    <property type="entry name" value="CAP_ED"/>
    <property type="match status" value="1"/>
</dbReference>
<dbReference type="InterPro" id="IPR005074">
    <property type="entry name" value="Peptidase_C39"/>
</dbReference>
<dbReference type="SMART" id="SM00382">
    <property type="entry name" value="AAA"/>
    <property type="match status" value="1"/>
</dbReference>
<keyword evidence="3" id="KW-1003">Cell membrane</keyword>
<evidence type="ECO:0000259" key="12">
    <source>
        <dbReference type="PROSITE" id="PS50893"/>
    </source>
</evidence>
<evidence type="ECO:0000256" key="2">
    <source>
        <dbReference type="ARBA" id="ARBA00022448"/>
    </source>
</evidence>
<evidence type="ECO:0000256" key="6">
    <source>
        <dbReference type="ARBA" id="ARBA00022801"/>
    </source>
</evidence>
<feature type="transmembrane region" description="Helical" evidence="10">
    <location>
        <begin position="716"/>
        <end position="736"/>
    </location>
</feature>
<proteinExistence type="predicted"/>
<evidence type="ECO:0000256" key="5">
    <source>
        <dbReference type="ARBA" id="ARBA00022741"/>
    </source>
</evidence>
<keyword evidence="6" id="KW-0378">Hydrolase</keyword>
<dbReference type="EMBL" id="NPDX01000001">
    <property type="protein sequence ID" value="PJZ84837.1"/>
    <property type="molecule type" value="Genomic_DNA"/>
</dbReference>
<dbReference type="GO" id="GO:0008233">
    <property type="term" value="F:peptidase activity"/>
    <property type="evidence" value="ECO:0007669"/>
    <property type="project" value="InterPro"/>
</dbReference>
<dbReference type="InterPro" id="IPR011527">
    <property type="entry name" value="ABC1_TM_dom"/>
</dbReference>
<name>A0A2N0AKR3_9LEPT</name>
<evidence type="ECO:0000256" key="7">
    <source>
        <dbReference type="ARBA" id="ARBA00022840"/>
    </source>
</evidence>
<comment type="caution">
    <text evidence="15">The sequence shown here is derived from an EMBL/GenBank/DDBJ whole genome shotgun (WGS) entry which is preliminary data.</text>
</comment>
<dbReference type="PROSITE" id="PS50893">
    <property type="entry name" value="ABC_TRANSPORTER_2"/>
    <property type="match status" value="1"/>
</dbReference>
<feature type="transmembrane region" description="Helical" evidence="10">
    <location>
        <begin position="464"/>
        <end position="486"/>
    </location>
</feature>
<dbReference type="InterPro" id="IPR014710">
    <property type="entry name" value="RmlC-like_jellyroll"/>
</dbReference>
<keyword evidence="8 10" id="KW-1133">Transmembrane helix</keyword>
<dbReference type="PROSITE" id="PS50990">
    <property type="entry name" value="PEPTIDASE_C39"/>
    <property type="match status" value="1"/>
</dbReference>
<protein>
    <submittedName>
        <fullName evidence="15">ABC transporter permease</fullName>
    </submittedName>
</protein>
<dbReference type="RefSeq" id="WP_100741723.1">
    <property type="nucleotide sequence ID" value="NZ_NPDW01000001.1"/>
</dbReference>
<dbReference type="GO" id="GO:0016887">
    <property type="term" value="F:ATP hydrolysis activity"/>
    <property type="evidence" value="ECO:0007669"/>
    <property type="project" value="InterPro"/>
</dbReference>
<dbReference type="InterPro" id="IPR027417">
    <property type="entry name" value="P-loop_NTPase"/>
</dbReference>
<dbReference type="SUPFAM" id="SSF51206">
    <property type="entry name" value="cAMP-binding domain-like"/>
    <property type="match status" value="2"/>
</dbReference>
<dbReference type="InterPro" id="IPR003593">
    <property type="entry name" value="AAA+_ATPase"/>
</dbReference>
<dbReference type="AlphaFoldDB" id="A0A2N0AKR3"/>
<feature type="transmembrane region" description="Helical" evidence="10">
    <location>
        <begin position="584"/>
        <end position="610"/>
    </location>
</feature>
<dbReference type="GO" id="GO:0015421">
    <property type="term" value="F:ABC-type oligopeptide transporter activity"/>
    <property type="evidence" value="ECO:0007669"/>
    <property type="project" value="TreeGrafter"/>
</dbReference>
<keyword evidence="4 10" id="KW-0812">Transmembrane</keyword>
<evidence type="ECO:0000256" key="8">
    <source>
        <dbReference type="ARBA" id="ARBA00022989"/>
    </source>
</evidence>
<feature type="domain" description="ABC transporter" evidence="12">
    <location>
        <begin position="780"/>
        <end position="1016"/>
    </location>
</feature>
<dbReference type="Pfam" id="PF03412">
    <property type="entry name" value="Peptidase_C39"/>
    <property type="match status" value="1"/>
</dbReference>
<dbReference type="SUPFAM" id="SSF52540">
    <property type="entry name" value="P-loop containing nucleoside triphosphate hydrolases"/>
    <property type="match status" value="1"/>
</dbReference>
<feature type="transmembrane region" description="Helical" evidence="10">
    <location>
        <begin position="531"/>
        <end position="551"/>
    </location>
</feature>
<feature type="domain" description="Cyclic nucleotide-binding" evidence="11">
    <location>
        <begin position="147"/>
        <end position="240"/>
    </location>
</feature>
<evidence type="ECO:0000313" key="16">
    <source>
        <dbReference type="Proteomes" id="UP000232145"/>
    </source>
</evidence>
<dbReference type="PANTHER" id="PTHR43394">
    <property type="entry name" value="ATP-DEPENDENT PERMEASE MDL1, MITOCHONDRIAL"/>
    <property type="match status" value="1"/>
</dbReference>
<dbReference type="Gene3D" id="2.60.120.10">
    <property type="entry name" value="Jelly Rolls"/>
    <property type="match status" value="2"/>
</dbReference>
<evidence type="ECO:0000256" key="3">
    <source>
        <dbReference type="ARBA" id="ARBA00022475"/>
    </source>
</evidence>
<dbReference type="Gene3D" id="1.20.1560.10">
    <property type="entry name" value="ABC transporter type 1, transmembrane domain"/>
    <property type="match status" value="1"/>
</dbReference>
<keyword evidence="9 10" id="KW-0472">Membrane</keyword>
<gene>
    <name evidence="15" type="ORF">CH364_00720</name>
</gene>
<feature type="domain" description="Peptidase C39" evidence="14">
    <location>
        <begin position="312"/>
        <end position="431"/>
    </location>
</feature>
<dbReference type="GO" id="GO:0005886">
    <property type="term" value="C:plasma membrane"/>
    <property type="evidence" value="ECO:0007669"/>
    <property type="project" value="UniProtKB-SubCell"/>
</dbReference>
<dbReference type="Pfam" id="PF00005">
    <property type="entry name" value="ABC_tran"/>
    <property type="match status" value="1"/>
</dbReference>
<feature type="transmembrane region" description="Helical" evidence="10">
    <location>
        <begin position="498"/>
        <end position="519"/>
    </location>
</feature>
<dbReference type="Proteomes" id="UP000232145">
    <property type="component" value="Unassembled WGS sequence"/>
</dbReference>
<dbReference type="PROSITE" id="PS50929">
    <property type="entry name" value="ABC_TM1F"/>
    <property type="match status" value="1"/>
</dbReference>
<evidence type="ECO:0000259" key="13">
    <source>
        <dbReference type="PROSITE" id="PS50929"/>
    </source>
</evidence>
<keyword evidence="5" id="KW-0547">Nucleotide-binding</keyword>
<feature type="domain" description="Cyclic nucleotide-binding" evidence="11">
    <location>
        <begin position="17"/>
        <end position="85"/>
    </location>
</feature>
<evidence type="ECO:0000256" key="10">
    <source>
        <dbReference type="SAM" id="Phobius"/>
    </source>
</evidence>
<dbReference type="Pfam" id="PF00664">
    <property type="entry name" value="ABC_membrane"/>
    <property type="match status" value="1"/>
</dbReference>
<dbReference type="Gene3D" id="3.90.70.10">
    <property type="entry name" value="Cysteine proteinases"/>
    <property type="match status" value="1"/>
</dbReference>
<dbReference type="SMART" id="SM00100">
    <property type="entry name" value="cNMP"/>
    <property type="match status" value="1"/>
</dbReference>
<evidence type="ECO:0000259" key="11">
    <source>
        <dbReference type="PROSITE" id="PS50042"/>
    </source>
</evidence>
<dbReference type="SUPFAM" id="SSF90123">
    <property type="entry name" value="ABC transporter transmembrane region"/>
    <property type="match status" value="1"/>
</dbReference>
<evidence type="ECO:0000313" key="15">
    <source>
        <dbReference type="EMBL" id="PJZ84837.1"/>
    </source>
</evidence>
<feature type="domain" description="ABC transmembrane type-1" evidence="13">
    <location>
        <begin position="464"/>
        <end position="744"/>
    </location>
</feature>
<dbReference type="GO" id="GO:0005524">
    <property type="term" value="F:ATP binding"/>
    <property type="evidence" value="ECO:0007669"/>
    <property type="project" value="UniProtKB-KW"/>
</dbReference>
<dbReference type="PROSITE" id="PS50042">
    <property type="entry name" value="CNMP_BINDING_3"/>
    <property type="match status" value="2"/>
</dbReference>
<dbReference type="InterPro" id="IPR017871">
    <property type="entry name" value="ABC_transporter-like_CS"/>
</dbReference>
<keyword evidence="16" id="KW-1185">Reference proteome</keyword>
<feature type="transmembrane region" description="Helical" evidence="10">
    <location>
        <begin position="691"/>
        <end position="709"/>
    </location>
</feature>
<accession>A0A2N0AKR3</accession>
<dbReference type="InterPro" id="IPR000595">
    <property type="entry name" value="cNMP-bd_dom"/>
</dbReference>
<dbReference type="InterPro" id="IPR036640">
    <property type="entry name" value="ABC1_TM_sf"/>
</dbReference>
<evidence type="ECO:0000256" key="1">
    <source>
        <dbReference type="ARBA" id="ARBA00004651"/>
    </source>
</evidence>
<sequence length="1021" mass="117416">MKKNTKEIPASIAEDEFLSKLSLTDLKKFLGSFEFRSFVANDRVGGNEHEPTPILIVETGRIQVKLKINEKELLIKTLTEGSFYGISEFTSDSLKKQLFQVEENSKVRVLSPFQFLKFIESDKTRKQLWNEYKENVQLRDELRIHPYFRKLSNLEIQDIAKVLVKRKINSGQILMKEGSKSSSLFFIRSGRFKVTKSTWQKDYFSFVEAGSVLGEMGVLEKKARNATVTAVEESFVYELSSKDAINFFKKSESLLITIRSIMSERKLNLGDGSEEDKFETSTIYEADKFHFLPKLKFSPPLRNQLRFPFLFQDGKSQSGDVCRKMIFRYWGYSFADYDADPAFPDFDPDIRPKHWKSSFGEEKGDCYFVNWKEHELELINIPTIGFIENSRYVIVKSIEKKKVVILDPEFGEVNLSRDEWEQKSSNVVIYFIPKEKPDQKWEWKNKFFSGLAEYFLPAIKYLKAGIIASFVIKGLEVFIPLVNLYLIDAVLLQENKEFFFPVIITVVLLTFSQSFLAYFRSNVIFFTSNRVNQTIAIRFLVKLISLPISFFERNRKGEILNRWEEIESVILFFSDQGAMKFFDLIFSSFVFIIFLFLSPVLLIIIGFLILPEMLILRALTPKVIEETKKESLKKSETLSYFIETINGFETIKNLGATYSHRWDFEKRLTTQLNSEGKKLFYSNLLFTNTEFFKQITVVIVMLVGSILILNDKMTLGTLYAIIGLVAYIRNPIVSLYTDFLKFQKANVSWNRLRSFESLDSEITDRDNLFKVDLPEVKGNIEFSNLSFSYDSQKPDAGIRNLKIKIQAGKKVAFVGRSGSGKSTILKLILGLYNPQEGEIIIDDVSLDEIWLPSLRTKIGVLFQENPLIAGTVRENISITKPEATLSEVVDAAKLACIHDDIVKLPLGYDTEISERGFIFSGGQKQRVSLARLFLQKPSLLLLDEPTASLDKETEARILSHINSVFANSTIVTVAHRLDTIRNYDQIFVLERGKLEGKGTHKELLSKSGIYQLLHSKQEAIR</sequence>
<evidence type="ECO:0000259" key="14">
    <source>
        <dbReference type="PROSITE" id="PS50990"/>
    </source>
</evidence>
<comment type="subcellular location">
    <subcellularLocation>
        <location evidence="1">Cell membrane</location>
        <topology evidence="1">Multi-pass membrane protein</topology>
    </subcellularLocation>
</comment>